<proteinExistence type="predicted"/>
<dbReference type="EMBL" id="CABDUW010001899">
    <property type="protein sequence ID" value="VTJ84519.1"/>
    <property type="molecule type" value="Genomic_DNA"/>
</dbReference>
<accession>A0A5E4CTN7</accession>
<reference evidence="2" key="1">
    <citation type="submission" date="2019-04" db="EMBL/GenBank/DDBJ databases">
        <authorList>
            <person name="Alioto T."/>
            <person name="Alioto T."/>
        </authorList>
    </citation>
    <scope>NUCLEOTIDE SEQUENCE [LARGE SCALE GENOMIC DNA]</scope>
</reference>
<dbReference type="AlphaFoldDB" id="A0A5E4CTN7"/>
<gene>
    <name evidence="1" type="ORF">GHT09_015321</name>
    <name evidence="2" type="ORF">MONAX_5E035392</name>
</gene>
<evidence type="ECO:0000313" key="2">
    <source>
        <dbReference type="EMBL" id="VTJ84519.1"/>
    </source>
</evidence>
<dbReference type="Proteomes" id="UP000662637">
    <property type="component" value="Unassembled WGS sequence"/>
</dbReference>
<reference evidence="1" key="2">
    <citation type="submission" date="2020-08" db="EMBL/GenBank/DDBJ databases">
        <authorList>
            <person name="Shumante A."/>
            <person name="Zimin A.V."/>
            <person name="Puiu D."/>
            <person name="Salzberg S.L."/>
        </authorList>
    </citation>
    <scope>NUCLEOTIDE SEQUENCE</scope>
    <source>
        <strain evidence="1">WC2-LM</strain>
        <tissue evidence="1">Liver</tissue>
    </source>
</reference>
<protein>
    <submittedName>
        <fullName evidence="2">Uncharacterized protein</fullName>
    </submittedName>
</protein>
<sequence length="151" mass="16261">MVPGRGLRLGAPGHCCREPQWGGGRTEPIMELPPDLGSGRKDAVSEATFCPLGSSLASDILSTGRVWILPDAEHHWVSRRARGRGHREVAHTVTSVRRLLLGAGESYPTRAVTLLPRLTQCLCTVGTMLRSAGCRCVSAQPSSTLPRALRK</sequence>
<name>A0A5E4CTN7_MARMO</name>
<organism evidence="2">
    <name type="scientific">Marmota monax</name>
    <name type="common">Woodchuck</name>
    <dbReference type="NCBI Taxonomy" id="9995"/>
    <lineage>
        <taxon>Eukaryota</taxon>
        <taxon>Metazoa</taxon>
        <taxon>Chordata</taxon>
        <taxon>Craniata</taxon>
        <taxon>Vertebrata</taxon>
        <taxon>Euteleostomi</taxon>
        <taxon>Mammalia</taxon>
        <taxon>Eutheria</taxon>
        <taxon>Euarchontoglires</taxon>
        <taxon>Glires</taxon>
        <taxon>Rodentia</taxon>
        <taxon>Sciuromorpha</taxon>
        <taxon>Sciuridae</taxon>
        <taxon>Xerinae</taxon>
        <taxon>Marmotini</taxon>
        <taxon>Marmota</taxon>
    </lineage>
</organism>
<evidence type="ECO:0000313" key="1">
    <source>
        <dbReference type="EMBL" id="KAF7473986.1"/>
    </source>
</evidence>
<dbReference type="EMBL" id="WJEC01004541">
    <property type="protein sequence ID" value="KAF7473986.1"/>
    <property type="molecule type" value="Genomic_DNA"/>
</dbReference>